<protein>
    <submittedName>
        <fullName evidence="2">Uncharacterized protein</fullName>
    </submittedName>
</protein>
<keyword evidence="1" id="KW-0472">Membrane</keyword>
<organism evidence="2">
    <name type="scientific">hydrocarbon metagenome</name>
    <dbReference type="NCBI Taxonomy" id="938273"/>
    <lineage>
        <taxon>unclassified sequences</taxon>
        <taxon>metagenomes</taxon>
        <taxon>ecological metagenomes</taxon>
    </lineage>
</organism>
<accession>A0A0W8F0Z1</accession>
<feature type="transmembrane region" description="Helical" evidence="1">
    <location>
        <begin position="7"/>
        <end position="24"/>
    </location>
</feature>
<evidence type="ECO:0000256" key="1">
    <source>
        <dbReference type="SAM" id="Phobius"/>
    </source>
</evidence>
<keyword evidence="1" id="KW-0812">Transmembrane</keyword>
<proteinExistence type="predicted"/>
<gene>
    <name evidence="2" type="ORF">ASZ90_015872</name>
</gene>
<feature type="transmembrane region" description="Helical" evidence="1">
    <location>
        <begin position="108"/>
        <end position="129"/>
    </location>
</feature>
<sequence>MYHNQLLVMALLVTGATAVLFFRIGDVSEYRVVLYGIAVGLGSAIGFLAGFGKKYRKVAAGTYVRGCGTRSERIKRYIRTLSFSVPAALVSCAACVMVFGLPGVIGPILWLMLGFSFTTWISLGITVFWEQRHQMTLISESGSMYATGRGGCGP</sequence>
<dbReference type="AlphaFoldDB" id="A0A0W8F0Z1"/>
<keyword evidence="1" id="KW-1133">Transmembrane helix</keyword>
<feature type="transmembrane region" description="Helical" evidence="1">
    <location>
        <begin position="80"/>
        <end position="102"/>
    </location>
</feature>
<comment type="caution">
    <text evidence="2">The sequence shown here is derived from an EMBL/GenBank/DDBJ whole genome shotgun (WGS) entry which is preliminary data.</text>
</comment>
<reference evidence="2" key="1">
    <citation type="journal article" date="2015" name="Proc. Natl. Acad. Sci. U.S.A.">
        <title>Networks of energetic and metabolic interactions define dynamics in microbial communities.</title>
        <authorList>
            <person name="Embree M."/>
            <person name="Liu J.K."/>
            <person name="Al-Bassam M.M."/>
            <person name="Zengler K."/>
        </authorList>
    </citation>
    <scope>NUCLEOTIDE SEQUENCE</scope>
</reference>
<feature type="transmembrane region" description="Helical" evidence="1">
    <location>
        <begin position="30"/>
        <end position="51"/>
    </location>
</feature>
<evidence type="ECO:0000313" key="2">
    <source>
        <dbReference type="EMBL" id="KUG14493.1"/>
    </source>
</evidence>
<name>A0A0W8F0Z1_9ZZZZ</name>
<dbReference type="EMBL" id="LNQE01001653">
    <property type="protein sequence ID" value="KUG14493.1"/>
    <property type="molecule type" value="Genomic_DNA"/>
</dbReference>